<dbReference type="Gene3D" id="3.10.450.50">
    <property type="match status" value="1"/>
</dbReference>
<dbReference type="EMBL" id="JACHDP010000001">
    <property type="protein sequence ID" value="MBB5479431.1"/>
    <property type="molecule type" value="Genomic_DNA"/>
</dbReference>
<evidence type="ECO:0000259" key="1">
    <source>
        <dbReference type="Pfam" id="PF12680"/>
    </source>
</evidence>
<keyword evidence="3" id="KW-1185">Reference proteome</keyword>
<name>A0A840W8S0_9ACTN</name>
<accession>A0A840W8S0</accession>
<proteinExistence type="predicted"/>
<evidence type="ECO:0000313" key="2">
    <source>
        <dbReference type="EMBL" id="MBB5479431.1"/>
    </source>
</evidence>
<gene>
    <name evidence="2" type="ORF">HNR20_003936</name>
</gene>
<feature type="domain" description="SnoaL-like" evidence="1">
    <location>
        <begin position="12"/>
        <end position="112"/>
    </location>
</feature>
<dbReference type="SUPFAM" id="SSF54427">
    <property type="entry name" value="NTF2-like"/>
    <property type="match status" value="1"/>
</dbReference>
<dbReference type="GO" id="GO:0016853">
    <property type="term" value="F:isomerase activity"/>
    <property type="evidence" value="ECO:0007669"/>
    <property type="project" value="UniProtKB-KW"/>
</dbReference>
<comment type="caution">
    <text evidence="2">The sequence shown here is derived from an EMBL/GenBank/DDBJ whole genome shotgun (WGS) entry which is preliminary data.</text>
</comment>
<dbReference type="InterPro" id="IPR037401">
    <property type="entry name" value="SnoaL-like"/>
</dbReference>
<dbReference type="AlphaFoldDB" id="A0A840W8S0"/>
<sequence length="132" mass="15107">MRTRTAARRWARTWIDAWPAQDVDAIVALQREDGDHWASLFRPYRGRSGLRTYLEEYFTEESRPAQVWFAEPQVDGDAAVVEYWALVDVKDQPLTISGCTVLRFDEAGLVAEARDYSHVQEGHHSPPAGLFE</sequence>
<keyword evidence="2" id="KW-0413">Isomerase</keyword>
<protein>
    <submittedName>
        <fullName evidence="2">Ketosteroid isomerase-like protein</fullName>
    </submittedName>
</protein>
<dbReference type="Proteomes" id="UP000586947">
    <property type="component" value="Unassembled WGS sequence"/>
</dbReference>
<dbReference type="Pfam" id="PF12680">
    <property type="entry name" value="SnoaL_2"/>
    <property type="match status" value="1"/>
</dbReference>
<dbReference type="RefSeq" id="WP_184182057.1">
    <property type="nucleotide sequence ID" value="NZ_BMNF01000007.1"/>
</dbReference>
<reference evidence="2 3" key="1">
    <citation type="submission" date="2020-08" db="EMBL/GenBank/DDBJ databases">
        <title>Sequencing the genomes of 1000 actinobacteria strains.</title>
        <authorList>
            <person name="Klenk H.-P."/>
        </authorList>
    </citation>
    <scope>NUCLEOTIDE SEQUENCE [LARGE SCALE GENOMIC DNA]</scope>
    <source>
        <strain evidence="2 3">DSM 103125</strain>
    </source>
</reference>
<dbReference type="InterPro" id="IPR032710">
    <property type="entry name" value="NTF2-like_dom_sf"/>
</dbReference>
<organism evidence="2 3">
    <name type="scientific">Micromonospora parathelypteridis</name>
    <dbReference type="NCBI Taxonomy" id="1839617"/>
    <lineage>
        <taxon>Bacteria</taxon>
        <taxon>Bacillati</taxon>
        <taxon>Actinomycetota</taxon>
        <taxon>Actinomycetes</taxon>
        <taxon>Micromonosporales</taxon>
        <taxon>Micromonosporaceae</taxon>
        <taxon>Micromonospora</taxon>
    </lineage>
</organism>
<evidence type="ECO:0000313" key="3">
    <source>
        <dbReference type="Proteomes" id="UP000586947"/>
    </source>
</evidence>